<organism evidence="1 2">
    <name type="scientific">Hyphomonas beringensis</name>
    <dbReference type="NCBI Taxonomy" id="1280946"/>
    <lineage>
        <taxon>Bacteria</taxon>
        <taxon>Pseudomonadati</taxon>
        <taxon>Pseudomonadota</taxon>
        <taxon>Alphaproteobacteria</taxon>
        <taxon>Hyphomonadales</taxon>
        <taxon>Hyphomonadaceae</taxon>
        <taxon>Hyphomonas</taxon>
    </lineage>
</organism>
<sequence>MPMMLSVGWLRFAILIMRKSSTNMMRQGTVLKLKVMVHLLPRYNSLLFHSLV</sequence>
<dbReference type="EMBL" id="AWFF01000063">
    <property type="protein sequence ID" value="KCZ52823.1"/>
    <property type="molecule type" value="Genomic_DNA"/>
</dbReference>
<accession>A0A062U4Y2</accession>
<name>A0A062U4Y2_9PROT</name>
<protein>
    <submittedName>
        <fullName evidence="1">Uncharacterized protein</fullName>
    </submittedName>
</protein>
<reference evidence="1 2" key="1">
    <citation type="journal article" date="2014" name="Antonie Van Leeuwenhoek">
        <title>Hyphomonas beringensis sp. nov. and Hyphomonas chukchiensis sp. nov., isolated from surface seawater of the Bering Sea and Chukchi Sea.</title>
        <authorList>
            <person name="Li C."/>
            <person name="Lai Q."/>
            <person name="Li G."/>
            <person name="Dong C."/>
            <person name="Wang J."/>
            <person name="Liao Y."/>
            <person name="Shao Z."/>
        </authorList>
    </citation>
    <scope>NUCLEOTIDE SEQUENCE [LARGE SCALE GENOMIC DNA]</scope>
    <source>
        <strain evidence="1 2">25B14_1</strain>
    </source>
</reference>
<gene>
    <name evidence="1" type="ORF">HY29_17940</name>
</gene>
<dbReference type="AlphaFoldDB" id="A0A062U4Y2"/>
<keyword evidence="2" id="KW-1185">Reference proteome</keyword>
<evidence type="ECO:0000313" key="2">
    <source>
        <dbReference type="Proteomes" id="UP000027037"/>
    </source>
</evidence>
<dbReference type="Proteomes" id="UP000027037">
    <property type="component" value="Unassembled WGS sequence"/>
</dbReference>
<evidence type="ECO:0000313" key="1">
    <source>
        <dbReference type="EMBL" id="KCZ52823.1"/>
    </source>
</evidence>
<comment type="caution">
    <text evidence="1">The sequence shown here is derived from an EMBL/GenBank/DDBJ whole genome shotgun (WGS) entry which is preliminary data.</text>
</comment>
<proteinExistence type="predicted"/>